<evidence type="ECO:0000256" key="4">
    <source>
        <dbReference type="ARBA" id="ARBA00022741"/>
    </source>
</evidence>
<evidence type="ECO:0000256" key="7">
    <source>
        <dbReference type="PROSITE-ProRule" id="PRU10141"/>
    </source>
</evidence>
<keyword evidence="3" id="KW-0808">Transferase</keyword>
<proteinExistence type="predicted"/>
<dbReference type="SUPFAM" id="SSF56112">
    <property type="entry name" value="Protein kinase-like (PK-like)"/>
    <property type="match status" value="1"/>
</dbReference>
<feature type="domain" description="Protein kinase" evidence="9">
    <location>
        <begin position="389"/>
        <end position="749"/>
    </location>
</feature>
<evidence type="ECO:0000313" key="10">
    <source>
        <dbReference type="EMBL" id="KZT22900.1"/>
    </source>
</evidence>
<evidence type="ECO:0000256" key="8">
    <source>
        <dbReference type="SAM" id="MobiDB-lite"/>
    </source>
</evidence>
<dbReference type="InterPro" id="IPR011009">
    <property type="entry name" value="Kinase-like_dom_sf"/>
</dbReference>
<dbReference type="SMART" id="SM00220">
    <property type="entry name" value="S_TKc"/>
    <property type="match status" value="1"/>
</dbReference>
<dbReference type="AlphaFoldDB" id="A0A165QUP4"/>
<accession>A0A165QUP4</accession>
<protein>
    <submittedName>
        <fullName evidence="10">Kinase-like protein</fullName>
    </submittedName>
</protein>
<reference evidence="10 11" key="1">
    <citation type="journal article" date="2016" name="Mol. Biol. Evol.">
        <title>Comparative Genomics of Early-Diverging Mushroom-Forming Fungi Provides Insights into the Origins of Lignocellulose Decay Capabilities.</title>
        <authorList>
            <person name="Nagy L.G."/>
            <person name="Riley R."/>
            <person name="Tritt A."/>
            <person name="Adam C."/>
            <person name="Daum C."/>
            <person name="Floudas D."/>
            <person name="Sun H."/>
            <person name="Yadav J.S."/>
            <person name="Pangilinan J."/>
            <person name="Larsson K.H."/>
            <person name="Matsuura K."/>
            <person name="Barry K."/>
            <person name="Labutti K."/>
            <person name="Kuo R."/>
            <person name="Ohm R.A."/>
            <person name="Bhattacharya S.S."/>
            <person name="Shirouzu T."/>
            <person name="Yoshinaga Y."/>
            <person name="Martin F.M."/>
            <person name="Grigoriev I.V."/>
            <person name="Hibbett D.S."/>
        </authorList>
    </citation>
    <scope>NUCLEOTIDE SEQUENCE [LARGE SCALE GENOMIC DNA]</scope>
    <source>
        <strain evidence="10 11">HHB14362 ss-1</strain>
    </source>
</reference>
<keyword evidence="6 7" id="KW-0067">ATP-binding</keyword>
<evidence type="ECO:0000256" key="2">
    <source>
        <dbReference type="ARBA" id="ARBA00022553"/>
    </source>
</evidence>
<dbReference type="OrthoDB" id="68483at2759"/>
<dbReference type="InterPro" id="IPR017441">
    <property type="entry name" value="Protein_kinase_ATP_BS"/>
</dbReference>
<evidence type="ECO:0000256" key="5">
    <source>
        <dbReference type="ARBA" id="ARBA00022777"/>
    </source>
</evidence>
<keyword evidence="5 10" id="KW-0418">Kinase</keyword>
<evidence type="ECO:0000256" key="3">
    <source>
        <dbReference type="ARBA" id="ARBA00022679"/>
    </source>
</evidence>
<evidence type="ECO:0000313" key="11">
    <source>
        <dbReference type="Proteomes" id="UP000076761"/>
    </source>
</evidence>
<keyword evidence="11" id="KW-1185">Reference proteome</keyword>
<dbReference type="InterPro" id="IPR008271">
    <property type="entry name" value="Ser/Thr_kinase_AS"/>
</dbReference>
<dbReference type="PROSITE" id="PS00108">
    <property type="entry name" value="PROTEIN_KINASE_ST"/>
    <property type="match status" value="1"/>
</dbReference>
<dbReference type="Proteomes" id="UP000076761">
    <property type="component" value="Unassembled WGS sequence"/>
</dbReference>
<dbReference type="PROSITE" id="PS00107">
    <property type="entry name" value="PROTEIN_KINASE_ATP"/>
    <property type="match status" value="1"/>
</dbReference>
<dbReference type="Pfam" id="PF00069">
    <property type="entry name" value="Pkinase"/>
    <property type="match status" value="1"/>
</dbReference>
<dbReference type="PANTHER" id="PTHR24351">
    <property type="entry name" value="RIBOSOMAL PROTEIN S6 KINASE"/>
    <property type="match status" value="1"/>
</dbReference>
<dbReference type="EMBL" id="KV425590">
    <property type="protein sequence ID" value="KZT22900.1"/>
    <property type="molecule type" value="Genomic_DNA"/>
</dbReference>
<evidence type="ECO:0000256" key="6">
    <source>
        <dbReference type="ARBA" id="ARBA00022840"/>
    </source>
</evidence>
<gene>
    <name evidence="10" type="ORF">NEOLEDRAFT_1180483</name>
</gene>
<dbReference type="InParanoid" id="A0A165QUP4"/>
<keyword evidence="4 7" id="KW-0547">Nucleotide-binding</keyword>
<dbReference type="InterPro" id="IPR000719">
    <property type="entry name" value="Prot_kinase_dom"/>
</dbReference>
<feature type="compositionally biased region" description="Low complexity" evidence="8">
    <location>
        <begin position="270"/>
        <end position="286"/>
    </location>
</feature>
<dbReference type="Gene3D" id="3.30.200.20">
    <property type="entry name" value="Phosphorylase Kinase, domain 1"/>
    <property type="match status" value="1"/>
</dbReference>
<feature type="region of interest" description="Disordered" evidence="8">
    <location>
        <begin position="258"/>
        <end position="286"/>
    </location>
</feature>
<name>A0A165QUP4_9AGAM</name>
<dbReference type="GO" id="GO:0005524">
    <property type="term" value="F:ATP binding"/>
    <property type="evidence" value="ECO:0007669"/>
    <property type="project" value="UniProtKB-UniRule"/>
</dbReference>
<dbReference type="Gene3D" id="1.10.510.10">
    <property type="entry name" value="Transferase(Phosphotransferase) domain 1"/>
    <property type="match status" value="2"/>
</dbReference>
<dbReference type="GO" id="GO:0004674">
    <property type="term" value="F:protein serine/threonine kinase activity"/>
    <property type="evidence" value="ECO:0007669"/>
    <property type="project" value="UniProtKB-KW"/>
</dbReference>
<evidence type="ECO:0000259" key="9">
    <source>
        <dbReference type="PROSITE" id="PS50011"/>
    </source>
</evidence>
<keyword evidence="1" id="KW-0723">Serine/threonine-protein kinase</keyword>
<evidence type="ECO:0000256" key="1">
    <source>
        <dbReference type="ARBA" id="ARBA00022527"/>
    </source>
</evidence>
<sequence length="750" mass="82934">MKFTINVKWLTARWSTPKPEASLLAIPSTVKEDKSPETKEQAIVHAPSAPAPIANPEFEVFEAVYEAQVSPEVLNVHADMCLRLARSWARIAAEKLEDGDKLTISVSRRSSISSEKSYGSMVINTREPFLMTDLFNTPFYPPVAASRGQLNRTFVFPTQLPLKTINVSQSFDFVSSPSFTQSVRSFVGSLASSEELYESFIVPRLDPLRRENQSEDVFGPVVPGGEVNSSFMNHLRNDPLRIRNDSISDFTPDYSISRSCESTTTPSPSVPLYISNSSSNSSASTSSEHSNYEALVFPRPAVLRSIRPTSIVLEPVIEHTKVLPEPSPLHVTNHTPNCENSVAPTIEDDLTTSASSFFLSSGEATRVASEDDSAVTLVATAPVDLIKDYETVKQLGSGAFGTVYCVRNNISKKFSAVKIVAKKIERDSSKKPLSTLAFFVKEQAAAKIVGDHPCVIRLEASWTDRDMFYLMTPFYPGGDLGMHIGRFGRFTEERVLALEHLHAHKIIHRDVKPANILLDAAGNAVLADLGLAHVFKGTIKVNVEDVNATIRAQQPYWFAKQTSTPDNNYNPGYDHAHMCYEVFGSEPYMAPEMLADKPYSFNVDIWALGVAAFEMRCNRMLHKKPQFRATTSDLKTHSFFKGINWKKLAKGKAKAPYVPAQCTSLPRNYRPVRVPLGEAYAPGEDPAHELTFRSPRLDNVPEAQLFASSSSDSVRGIGGTVANWIMRKLIAPKPKRKPTASDGRRLSLLA</sequence>
<dbReference type="STRING" id="1314782.A0A165QUP4"/>
<organism evidence="10 11">
    <name type="scientific">Neolentinus lepideus HHB14362 ss-1</name>
    <dbReference type="NCBI Taxonomy" id="1314782"/>
    <lineage>
        <taxon>Eukaryota</taxon>
        <taxon>Fungi</taxon>
        <taxon>Dikarya</taxon>
        <taxon>Basidiomycota</taxon>
        <taxon>Agaricomycotina</taxon>
        <taxon>Agaricomycetes</taxon>
        <taxon>Gloeophyllales</taxon>
        <taxon>Gloeophyllaceae</taxon>
        <taxon>Neolentinus</taxon>
    </lineage>
</organism>
<dbReference type="PROSITE" id="PS50011">
    <property type="entry name" value="PROTEIN_KINASE_DOM"/>
    <property type="match status" value="1"/>
</dbReference>
<feature type="binding site" evidence="7">
    <location>
        <position position="423"/>
    </location>
    <ligand>
        <name>ATP</name>
        <dbReference type="ChEBI" id="CHEBI:30616"/>
    </ligand>
</feature>
<keyword evidence="2" id="KW-0597">Phosphoprotein</keyword>